<evidence type="ECO:0000313" key="4">
    <source>
        <dbReference type="Proteomes" id="UP000572407"/>
    </source>
</evidence>
<evidence type="ECO:0000256" key="2">
    <source>
        <dbReference type="SAM" id="Phobius"/>
    </source>
</evidence>
<feature type="transmembrane region" description="Helical" evidence="2">
    <location>
        <begin position="89"/>
        <end position="110"/>
    </location>
</feature>
<protein>
    <submittedName>
        <fullName evidence="3">Uncharacterized protein</fullName>
    </submittedName>
</protein>
<dbReference type="Proteomes" id="UP000572407">
    <property type="component" value="Unassembled WGS sequence"/>
</dbReference>
<reference evidence="3 4" key="1">
    <citation type="submission" date="2019-06" db="EMBL/GenBank/DDBJ databases">
        <title>Analysis of the biodiversity of Brassica napus bacterial endophytes for the selection of potential efficient biofertilizers for rapeseed crops.</title>
        <authorList>
            <person name="Jimenez-Gomez A."/>
            <person name="Saati-Santamaria Z."/>
            <person name="Menendez E."/>
            <person name="Rivas R."/>
            <person name="Mateos P.F."/>
            <person name="Velazquez E."/>
            <person name="Garcia-Fraile P."/>
        </authorList>
    </citation>
    <scope>NUCLEOTIDE SEQUENCE [LARGE SCALE GENOMIC DNA]</scope>
    <source>
        <strain evidence="3 4">CDVBN10</strain>
    </source>
</reference>
<gene>
    <name evidence="3" type="ORF">FHK92_01240</name>
</gene>
<accession>A0A7V8UAK1</accession>
<dbReference type="EMBL" id="VDLV01000001">
    <property type="protein sequence ID" value="MBA1376462.1"/>
    <property type="molecule type" value="Genomic_DNA"/>
</dbReference>
<comment type="caution">
    <text evidence="3">The sequence shown here is derived from an EMBL/GenBank/DDBJ whole genome shotgun (WGS) entry which is preliminary data.</text>
</comment>
<keyword evidence="2" id="KW-1133">Transmembrane helix</keyword>
<feature type="transmembrane region" description="Helical" evidence="2">
    <location>
        <begin position="44"/>
        <end position="69"/>
    </location>
</feature>
<proteinExistence type="predicted"/>
<feature type="region of interest" description="Disordered" evidence="1">
    <location>
        <begin position="1"/>
        <end position="24"/>
    </location>
</feature>
<keyword evidence="2" id="KW-0812">Transmembrane</keyword>
<evidence type="ECO:0000256" key="1">
    <source>
        <dbReference type="SAM" id="MobiDB-lite"/>
    </source>
</evidence>
<dbReference type="AlphaFoldDB" id="A0A7V8UAK1"/>
<name>A0A7V8UAK1_9PSED</name>
<evidence type="ECO:0000313" key="3">
    <source>
        <dbReference type="EMBL" id="MBA1376462.1"/>
    </source>
</evidence>
<organism evidence="3 4">
    <name type="scientific">Pseudomonas brassicacearum subsp. neoaurantiaca</name>
    <dbReference type="NCBI Taxonomy" id="494916"/>
    <lineage>
        <taxon>Bacteria</taxon>
        <taxon>Pseudomonadati</taxon>
        <taxon>Pseudomonadota</taxon>
        <taxon>Gammaproteobacteria</taxon>
        <taxon>Pseudomonadales</taxon>
        <taxon>Pseudomonadaceae</taxon>
        <taxon>Pseudomonas</taxon>
    </lineage>
</organism>
<sequence>MSDDSHARFCRFQTPDPSIPPREQSPMLPQELAWARERAFMHRFSWFVVLLPPLSIGLVLPGLAYLTILGLTQKLFAPDLDVDRIVGDSLGWLALVTVLFVAGWALSNYLRDSRDPTKRYWQSLPDQGLVELERHTLVSGISLWANDFDPDCNSLTLWKNDKLVSVQSSGVSQWILAMTAAGHWLVLKDEFPGDFCYGREGRMPEKDKQMQPRQQLAIAFAPGTQLELGQRFEGAPVPLVETPYWMSADEIKRLTEAAHHWIFFPPDRYAVVNAQDARWVQRLVERAQASVGPQHE</sequence>
<keyword evidence="2" id="KW-0472">Membrane</keyword>